<comment type="caution">
    <text evidence="6">The sequence shown here is derived from an EMBL/GenBank/DDBJ whole genome shotgun (WGS) entry which is preliminary data.</text>
</comment>
<dbReference type="PANTHER" id="PTHR14949">
    <property type="entry name" value="EGF-LIKE-DOMAIN, MULTIPLE 7, 8"/>
    <property type="match status" value="1"/>
</dbReference>
<sequence length="1051" mass="116311">MERLRVTFKKSLNDLLFSLVCVLITAPIASAAPCPFPSQNVCQSAKVLDEPHRSTKFTASNTSRLLCDSGMPGGWYRFKSNGTDVAMPTTCIETDHCGTITPIWFKGILPSTQQGAVEGKGCINRGKEDYLLFAYGGTKCCHEELQICAKNCNGYYVYRLTRSPGCSISYCAGDQTVCAYGKIGQNCAFDLYPKMTSQPVLETPKCENGNLQFRCLIPFDSQDNKANFNVTWMVDGKPIIDFRTHQPIIQTLTNGQRIATLNAYKLARNMGKRLQCSVRSYYLPMNVNSGAIASHGIFTGIIAEPPSITTSENGTPQEITLKTSIPHCAPIGSEPSCDFAVEIKGRDNFTNFTNDISTAGCSYPFIYNPINHKCEAKIKIVATRDFVKDGDKTHTLSFNPIETAENKHHSLQNIMWMKHQISPIQVHTIDKKKGVCSAVADPHITSIAGKSVQSYNIGVSELYRTKASCTSIRPLKIHIQSNKACYAHRKGACICGIVAQEGNDIVEVNGCTHRKNVYYVSKYKRLVDGTTFHTDTGGKKFYINFPSGARLTVTSNDKYQMFSPVTLDIPSDHKGCAEGQCGSFDGKYIDRNGNNWANSTSALNNGIFSKSWFIPSPQSLFDKKPSSINPKYRIDQHEFCQCIQNTSCTGLANNPLKHVFNGKKGIPITNKKNPRRRRSEPAKITNYLRKRSLPTWPTATGKTLSYATELCKNSFQKASLYPYCKVNVDGYSAMIESCTEDIRITDSLNFLDNYVSVYNDACQITIAGDTKYYVVGTNGHLVLPDYVTSHVCPNECSMRGRCHQGQCLCNSGYHGPDCAVKVGSVPFIHFIYGDDNVDGLCDIRQENCLTSFIVADNIMFSSSLLCRVQYLTMENKTLTDDKIKGHFMVEGIFTSFNELECSLPLSDVSKGALVGGFRISITTDGLHYSNEDTLIIYDSLCQECNAGGDCKLKPNTCDIDGQCRQKGEQNSEHQICEPSVSQLNWTTDQRVNEIDHFTATLTGCMCVDDPGSFTCACCQNAGCPCASLSPHQCVDCRHQDECGKYPEIFNI</sequence>
<dbReference type="Gene3D" id="2.10.25.10">
    <property type="entry name" value="Laminin"/>
    <property type="match status" value="1"/>
</dbReference>
<keyword evidence="7" id="KW-1185">Reference proteome</keyword>
<feature type="domain" description="VWFD" evidence="5">
    <location>
        <begin position="434"/>
        <end position="620"/>
    </location>
</feature>
<dbReference type="EMBL" id="UYJE01006741">
    <property type="protein sequence ID" value="VDI48490.1"/>
    <property type="molecule type" value="Genomic_DNA"/>
</dbReference>
<evidence type="ECO:0000256" key="4">
    <source>
        <dbReference type="SAM" id="SignalP"/>
    </source>
</evidence>
<dbReference type="GO" id="GO:0005102">
    <property type="term" value="F:signaling receptor binding"/>
    <property type="evidence" value="ECO:0007669"/>
    <property type="project" value="TreeGrafter"/>
</dbReference>
<dbReference type="Pfam" id="PF23283">
    <property type="entry name" value="D8C_UMOD"/>
    <property type="match status" value="1"/>
</dbReference>
<evidence type="ECO:0000313" key="7">
    <source>
        <dbReference type="Proteomes" id="UP000596742"/>
    </source>
</evidence>
<reference evidence="6" key="1">
    <citation type="submission" date="2018-11" db="EMBL/GenBank/DDBJ databases">
        <authorList>
            <person name="Alioto T."/>
            <person name="Alioto T."/>
        </authorList>
    </citation>
    <scope>NUCLEOTIDE SEQUENCE</scope>
</reference>
<dbReference type="PANTHER" id="PTHR14949:SF54">
    <property type="entry name" value="VWFD DOMAIN-CONTAINING PROTEIN"/>
    <property type="match status" value="1"/>
</dbReference>
<protein>
    <recommendedName>
        <fullName evidence="5">VWFD domain-containing protein</fullName>
    </recommendedName>
</protein>
<dbReference type="InterPro" id="IPR058727">
    <property type="entry name" value="Helical_Vwde"/>
</dbReference>
<evidence type="ECO:0000259" key="5">
    <source>
        <dbReference type="PROSITE" id="PS51233"/>
    </source>
</evidence>
<dbReference type="Pfam" id="PF26129">
    <property type="entry name" value="Vwde"/>
    <property type="match status" value="1"/>
</dbReference>
<feature type="signal peptide" evidence="4">
    <location>
        <begin position="1"/>
        <end position="31"/>
    </location>
</feature>
<keyword evidence="1 4" id="KW-0732">Signal</keyword>
<evidence type="ECO:0000256" key="2">
    <source>
        <dbReference type="ARBA" id="ARBA00023157"/>
    </source>
</evidence>
<dbReference type="InterPro" id="IPR001846">
    <property type="entry name" value="VWF_type-D"/>
</dbReference>
<feature type="chain" id="PRO_5032329181" description="VWFD domain-containing protein" evidence="4">
    <location>
        <begin position="32"/>
        <end position="1051"/>
    </location>
</feature>
<dbReference type="Pfam" id="PF23106">
    <property type="entry name" value="EGF_Teneurin"/>
    <property type="match status" value="1"/>
</dbReference>
<name>A0A8B6FEQ5_MYTGA</name>
<dbReference type="PROSITE" id="PS51233">
    <property type="entry name" value="VWFD"/>
    <property type="match status" value="1"/>
</dbReference>
<dbReference type="PROSITE" id="PS01186">
    <property type="entry name" value="EGF_2"/>
    <property type="match status" value="1"/>
</dbReference>
<evidence type="ECO:0000313" key="6">
    <source>
        <dbReference type="EMBL" id="VDI48490.1"/>
    </source>
</evidence>
<dbReference type="OrthoDB" id="6049036at2759"/>
<dbReference type="GO" id="GO:0005576">
    <property type="term" value="C:extracellular region"/>
    <property type="evidence" value="ECO:0007669"/>
    <property type="project" value="TreeGrafter"/>
</dbReference>
<evidence type="ECO:0000256" key="1">
    <source>
        <dbReference type="ARBA" id="ARBA00022729"/>
    </source>
</evidence>
<dbReference type="InterPro" id="IPR000742">
    <property type="entry name" value="EGF"/>
</dbReference>
<gene>
    <name evidence="6" type="ORF">MGAL_10B073503</name>
</gene>
<dbReference type="GO" id="GO:0009986">
    <property type="term" value="C:cell surface"/>
    <property type="evidence" value="ECO:0007669"/>
    <property type="project" value="TreeGrafter"/>
</dbReference>
<dbReference type="FunFam" id="2.10.25.10:FF:000001">
    <property type="entry name" value="Tenascin C"/>
    <property type="match status" value="1"/>
</dbReference>
<evidence type="ECO:0000256" key="3">
    <source>
        <dbReference type="ARBA" id="ARBA00023180"/>
    </source>
</evidence>
<organism evidence="6 7">
    <name type="scientific">Mytilus galloprovincialis</name>
    <name type="common">Mediterranean mussel</name>
    <dbReference type="NCBI Taxonomy" id="29158"/>
    <lineage>
        <taxon>Eukaryota</taxon>
        <taxon>Metazoa</taxon>
        <taxon>Spiralia</taxon>
        <taxon>Lophotrochozoa</taxon>
        <taxon>Mollusca</taxon>
        <taxon>Bivalvia</taxon>
        <taxon>Autobranchia</taxon>
        <taxon>Pteriomorphia</taxon>
        <taxon>Mytilida</taxon>
        <taxon>Mytiloidea</taxon>
        <taxon>Mytilidae</taxon>
        <taxon>Mytilinae</taxon>
        <taxon>Mytilus</taxon>
    </lineage>
</organism>
<dbReference type="PROSITE" id="PS00022">
    <property type="entry name" value="EGF_1"/>
    <property type="match status" value="1"/>
</dbReference>
<proteinExistence type="predicted"/>
<keyword evidence="2" id="KW-1015">Disulfide bond</keyword>
<dbReference type="InterPro" id="IPR050969">
    <property type="entry name" value="Dev_Signal_Modulators"/>
</dbReference>
<dbReference type="Proteomes" id="UP000596742">
    <property type="component" value="Unassembled WGS sequence"/>
</dbReference>
<accession>A0A8B6FEQ5</accession>
<dbReference type="InterPro" id="IPR057774">
    <property type="entry name" value="D8C_UMOD/GP2/OIT3-like"/>
</dbReference>
<keyword evidence="3" id="KW-0325">Glycoprotein</keyword>
<dbReference type="AlphaFoldDB" id="A0A8B6FEQ5"/>